<comment type="caution">
    <text evidence="2">The sequence shown here is derived from an EMBL/GenBank/DDBJ whole genome shotgun (WGS) entry which is preliminary data.</text>
</comment>
<sequence length="60" mass="6325">PRAGPARVRPPEPQLRAKLRGLAPGSALRTQERGRHQGQAQDAEGPGQHAHHVLAGPVGQ</sequence>
<feature type="region of interest" description="Disordered" evidence="1">
    <location>
        <begin position="1"/>
        <end position="60"/>
    </location>
</feature>
<accession>A0A699XN96</accession>
<feature type="non-terminal residue" evidence="2">
    <location>
        <position position="1"/>
    </location>
</feature>
<gene>
    <name evidence="2" type="ORF">Tci_931689</name>
</gene>
<name>A0A699XN96_TANCI</name>
<dbReference type="EMBL" id="BKCJ011868407">
    <property type="protein sequence ID" value="GFD59720.1"/>
    <property type="molecule type" value="Genomic_DNA"/>
</dbReference>
<reference evidence="2" key="1">
    <citation type="journal article" date="2019" name="Sci. Rep.">
        <title>Draft genome of Tanacetum cinerariifolium, the natural source of mosquito coil.</title>
        <authorList>
            <person name="Yamashiro T."/>
            <person name="Shiraishi A."/>
            <person name="Satake H."/>
            <person name="Nakayama K."/>
        </authorList>
    </citation>
    <scope>NUCLEOTIDE SEQUENCE</scope>
</reference>
<evidence type="ECO:0000256" key="1">
    <source>
        <dbReference type="SAM" id="MobiDB-lite"/>
    </source>
</evidence>
<organism evidence="2">
    <name type="scientific">Tanacetum cinerariifolium</name>
    <name type="common">Dalmatian daisy</name>
    <name type="synonym">Chrysanthemum cinerariifolium</name>
    <dbReference type="NCBI Taxonomy" id="118510"/>
    <lineage>
        <taxon>Eukaryota</taxon>
        <taxon>Viridiplantae</taxon>
        <taxon>Streptophyta</taxon>
        <taxon>Embryophyta</taxon>
        <taxon>Tracheophyta</taxon>
        <taxon>Spermatophyta</taxon>
        <taxon>Magnoliopsida</taxon>
        <taxon>eudicotyledons</taxon>
        <taxon>Gunneridae</taxon>
        <taxon>Pentapetalae</taxon>
        <taxon>asterids</taxon>
        <taxon>campanulids</taxon>
        <taxon>Asterales</taxon>
        <taxon>Asteraceae</taxon>
        <taxon>Asteroideae</taxon>
        <taxon>Anthemideae</taxon>
        <taxon>Anthemidinae</taxon>
        <taxon>Tanacetum</taxon>
    </lineage>
</organism>
<proteinExistence type="predicted"/>
<evidence type="ECO:0000313" key="2">
    <source>
        <dbReference type="EMBL" id="GFD59720.1"/>
    </source>
</evidence>
<protein>
    <submittedName>
        <fullName evidence="2">Uncharacterized protein</fullName>
    </submittedName>
</protein>
<dbReference type="AlphaFoldDB" id="A0A699XN96"/>